<dbReference type="InterPro" id="IPR001663">
    <property type="entry name" value="Rng_hydr_dOase-A"/>
</dbReference>
<evidence type="ECO:0000256" key="1">
    <source>
        <dbReference type="ARBA" id="ARBA00001962"/>
    </source>
</evidence>
<organism evidence="8 9">
    <name type="scientific">Sneathiella litorea</name>
    <dbReference type="NCBI Taxonomy" id="2606216"/>
    <lineage>
        <taxon>Bacteria</taxon>
        <taxon>Pseudomonadati</taxon>
        <taxon>Pseudomonadota</taxon>
        <taxon>Alphaproteobacteria</taxon>
        <taxon>Sneathiellales</taxon>
        <taxon>Sneathiellaceae</taxon>
        <taxon>Sneathiella</taxon>
    </lineage>
</organism>
<dbReference type="InterPro" id="IPR036922">
    <property type="entry name" value="Rieske_2Fe-2S_sf"/>
</dbReference>
<keyword evidence="5" id="KW-0408">Iron</keyword>
<dbReference type="InterPro" id="IPR017941">
    <property type="entry name" value="Rieske_2Fe-2S"/>
</dbReference>
<evidence type="ECO:0000256" key="2">
    <source>
        <dbReference type="ARBA" id="ARBA00022714"/>
    </source>
</evidence>
<dbReference type="PROSITE" id="PS51296">
    <property type="entry name" value="RIESKE"/>
    <property type="match status" value="1"/>
</dbReference>
<dbReference type="Proteomes" id="UP000476030">
    <property type="component" value="Unassembled WGS sequence"/>
</dbReference>
<keyword evidence="3" id="KW-0479">Metal-binding</keyword>
<dbReference type="PANTHER" id="PTHR43756:SF5">
    <property type="entry name" value="CHOLINE MONOOXYGENASE, CHLOROPLASTIC"/>
    <property type="match status" value="1"/>
</dbReference>
<dbReference type="InterPro" id="IPR015879">
    <property type="entry name" value="Ring_hydroxy_dOase_asu_C_dom"/>
</dbReference>
<keyword evidence="2" id="KW-0001">2Fe-2S</keyword>
<evidence type="ECO:0000256" key="4">
    <source>
        <dbReference type="ARBA" id="ARBA00023002"/>
    </source>
</evidence>
<dbReference type="PRINTS" id="PR00090">
    <property type="entry name" value="RNGDIOXGNASE"/>
</dbReference>
<dbReference type="Pfam" id="PF00355">
    <property type="entry name" value="Rieske"/>
    <property type="match status" value="1"/>
</dbReference>
<evidence type="ECO:0000313" key="8">
    <source>
        <dbReference type="EMBL" id="MZR31621.1"/>
    </source>
</evidence>
<keyword evidence="6" id="KW-0411">Iron-sulfur</keyword>
<dbReference type="GO" id="GO:0005506">
    <property type="term" value="F:iron ion binding"/>
    <property type="evidence" value="ECO:0007669"/>
    <property type="project" value="InterPro"/>
</dbReference>
<name>A0A6L8W917_9PROT</name>
<reference evidence="8 9" key="1">
    <citation type="submission" date="2019-12" db="EMBL/GenBank/DDBJ databases">
        <title>Snethiella sp. nov. sp. isolated from sea sand.</title>
        <authorList>
            <person name="Kim J."/>
            <person name="Jeong S.E."/>
            <person name="Jung H.S."/>
            <person name="Jeon C.O."/>
        </authorList>
    </citation>
    <scope>NUCLEOTIDE SEQUENCE [LARGE SCALE GENOMIC DNA]</scope>
    <source>
        <strain evidence="8 9">DP05</strain>
    </source>
</reference>
<evidence type="ECO:0000259" key="7">
    <source>
        <dbReference type="PROSITE" id="PS51296"/>
    </source>
</evidence>
<evidence type="ECO:0000256" key="6">
    <source>
        <dbReference type="ARBA" id="ARBA00023014"/>
    </source>
</evidence>
<dbReference type="AlphaFoldDB" id="A0A6L8W917"/>
<dbReference type="GO" id="GO:0051537">
    <property type="term" value="F:2 iron, 2 sulfur cluster binding"/>
    <property type="evidence" value="ECO:0007669"/>
    <property type="project" value="UniProtKB-KW"/>
</dbReference>
<dbReference type="PANTHER" id="PTHR43756">
    <property type="entry name" value="CHOLINE MONOOXYGENASE, CHLOROPLASTIC"/>
    <property type="match status" value="1"/>
</dbReference>
<dbReference type="RefSeq" id="WP_161316109.1">
    <property type="nucleotide sequence ID" value="NZ_WTUW01000002.1"/>
</dbReference>
<dbReference type="Pfam" id="PF00848">
    <property type="entry name" value="Ring_hydroxyl_A"/>
    <property type="match status" value="1"/>
</dbReference>
<proteinExistence type="predicted"/>
<keyword evidence="9" id="KW-1185">Reference proteome</keyword>
<dbReference type="Gene3D" id="3.90.380.10">
    <property type="entry name" value="Naphthalene 1,2-dioxygenase Alpha Subunit, Chain A, domain 1"/>
    <property type="match status" value="1"/>
</dbReference>
<dbReference type="Gene3D" id="2.102.10.10">
    <property type="entry name" value="Rieske [2Fe-2S] iron-sulphur domain"/>
    <property type="match status" value="1"/>
</dbReference>
<comment type="cofactor">
    <cofactor evidence="1">
        <name>Fe cation</name>
        <dbReference type="ChEBI" id="CHEBI:24875"/>
    </cofactor>
</comment>
<evidence type="ECO:0000256" key="3">
    <source>
        <dbReference type="ARBA" id="ARBA00022723"/>
    </source>
</evidence>
<feature type="domain" description="Rieske" evidence="7">
    <location>
        <begin position="55"/>
        <end position="161"/>
    </location>
</feature>
<accession>A0A6L8W917</accession>
<dbReference type="EMBL" id="WTUW01000002">
    <property type="protein sequence ID" value="MZR31621.1"/>
    <property type="molecule type" value="Genomic_DNA"/>
</dbReference>
<dbReference type="SUPFAM" id="SSF50022">
    <property type="entry name" value="ISP domain"/>
    <property type="match status" value="1"/>
</dbReference>
<dbReference type="CDD" id="cd03469">
    <property type="entry name" value="Rieske_RO_Alpha_N"/>
    <property type="match status" value="1"/>
</dbReference>
<comment type="caution">
    <text evidence="8">The sequence shown here is derived from an EMBL/GenBank/DDBJ whole genome shotgun (WGS) entry which is preliminary data.</text>
</comment>
<evidence type="ECO:0000313" key="9">
    <source>
        <dbReference type="Proteomes" id="UP000476030"/>
    </source>
</evidence>
<gene>
    <name evidence="8" type="ORF">GQE98_13350</name>
</gene>
<keyword evidence="4" id="KW-0560">Oxidoreductase</keyword>
<dbReference type="GO" id="GO:0016491">
    <property type="term" value="F:oxidoreductase activity"/>
    <property type="evidence" value="ECO:0007669"/>
    <property type="project" value="UniProtKB-KW"/>
</dbReference>
<sequence>MTKILNETEVIDRIFSHIDAKTTDVGDRVWREPVENYRSEERFNAEIELLRRLPVPFCPSAALPEKGSFIARTAALTPIVAVRGDDGVVRAFRNSCRHRGMAVANGTGCARAFVCPYHSWTYGLDGNLKHIPGQEGFPGIDMTEHGLVPVTAEERGGIVFVTQDAPISNGALDALPEIIDPRQDMFDHGEYTDETNWKLMAETSMEGYHIKSLHNRTFYPYGLDNINVVETFGPNSRIIFPFRRINKLRDVPREKRRINGMTTDVFQLFPNTHLSVLSSHSILIVLEPVSPTETRTIIYRLRNLDPDGELVDLAIAKRDAGFVKESGIEEDREAARYINTGLESKANSHFTFGHYEKAIVHFHETLDDHLAKATSAND</sequence>
<evidence type="ECO:0000256" key="5">
    <source>
        <dbReference type="ARBA" id="ARBA00023004"/>
    </source>
</evidence>
<protein>
    <submittedName>
        <fullName evidence="8">Rieske 2Fe-2S domain-containing protein</fullName>
    </submittedName>
</protein>
<dbReference type="SUPFAM" id="SSF55961">
    <property type="entry name" value="Bet v1-like"/>
    <property type="match status" value="1"/>
</dbReference>